<proteinExistence type="predicted"/>
<keyword evidence="3" id="KW-1185">Reference proteome</keyword>
<dbReference type="Proteomes" id="UP001197795">
    <property type="component" value="Unassembled WGS sequence"/>
</dbReference>
<name>A0AAE3A188_9FIRM</name>
<dbReference type="InterPro" id="IPR006842">
    <property type="entry name" value="Transposase_31"/>
</dbReference>
<organism evidence="2 3">
    <name type="scientific">Waltera acetigignens</name>
    <dbReference type="NCBI Taxonomy" id="2981769"/>
    <lineage>
        <taxon>Bacteria</taxon>
        <taxon>Bacillati</taxon>
        <taxon>Bacillota</taxon>
        <taxon>Clostridia</taxon>
        <taxon>Lachnospirales</taxon>
        <taxon>Lachnospiraceae</taxon>
        <taxon>Waltera</taxon>
    </lineage>
</organism>
<evidence type="ECO:0000313" key="3">
    <source>
        <dbReference type="Proteomes" id="UP001197795"/>
    </source>
</evidence>
<dbReference type="Pfam" id="PF04754">
    <property type="entry name" value="Transposase_31"/>
    <property type="match status" value="1"/>
</dbReference>
<dbReference type="EMBL" id="JAJEPV010000012">
    <property type="protein sequence ID" value="MCC2119243.1"/>
    <property type="molecule type" value="Genomic_DNA"/>
</dbReference>
<protein>
    <submittedName>
        <fullName evidence="2">Rpn family recombination-promoting nuclease/putative transposase</fullName>
    </submittedName>
</protein>
<evidence type="ECO:0000259" key="1">
    <source>
        <dbReference type="Pfam" id="PF04754"/>
    </source>
</evidence>
<dbReference type="AlphaFoldDB" id="A0AAE3A188"/>
<evidence type="ECO:0000313" key="2">
    <source>
        <dbReference type="EMBL" id="MCC2119243.1"/>
    </source>
</evidence>
<dbReference type="RefSeq" id="WP_227733057.1">
    <property type="nucleotide sequence ID" value="NZ_JAJEPV010000012.1"/>
</dbReference>
<accession>A0AAE3A188</accession>
<reference evidence="2 3" key="1">
    <citation type="submission" date="2021-10" db="EMBL/GenBank/DDBJ databases">
        <title>Anaerobic single-cell dispensing facilitates the cultivation of human gut bacteria.</title>
        <authorList>
            <person name="Afrizal A."/>
        </authorList>
    </citation>
    <scope>NUCLEOTIDE SEQUENCE [LARGE SCALE GENOMIC DNA]</scope>
    <source>
        <strain evidence="2 3">CLA-AA-H273</strain>
    </source>
</reference>
<sequence length="297" mass="34407">METNDIVTKNFESYADVAADIINVLLHEGRKRVKDYEMLSAATESLYLDKENGLRNQLEDVAKYHVVNGVPKVLYLFANQTKVDKGMVLRKAGYAGGEYRRQYEKQNPSLYPVIEIVLYWGKSRWKGVCSLHRLFDEEGATADIMWKYVDDVQLHVWEMRHLPREIRELFQSDMRIIVDYLAEGDGYRSDRKVIHKEATVKMLRVLSGDINVDDTGDALKEMGIKEEDEIRVCELFDQYTRKGIAQGISQGISQGVAQGIIIMCKDFNTSYEETLQKVRLKLNISEQEAEKEMKLYW</sequence>
<comment type="caution">
    <text evidence="2">The sequence shown here is derived from an EMBL/GenBank/DDBJ whole genome shotgun (WGS) entry which is preliminary data.</text>
</comment>
<feature type="domain" description="Transposase (putative) YhgA-like" evidence="1">
    <location>
        <begin position="5"/>
        <end position="147"/>
    </location>
</feature>
<gene>
    <name evidence="2" type="ORF">LKD75_06470</name>
</gene>